<dbReference type="FunFam" id="2.130.10.10:FF:000028">
    <property type="entry name" value="semaphorin-6A isoform X1"/>
    <property type="match status" value="1"/>
</dbReference>
<reference evidence="18" key="1">
    <citation type="submission" date="2023-09" db="UniProtKB">
        <authorList>
            <consortium name="Ensembl"/>
        </authorList>
    </citation>
    <scope>IDENTIFICATION</scope>
</reference>
<dbReference type="Ensembl" id="ENSPNYT00000023850.1">
    <property type="protein sequence ID" value="ENSPNYP00000023281.1"/>
    <property type="gene ID" value="ENSPNYG00000017551.1"/>
</dbReference>
<evidence type="ECO:0000259" key="17">
    <source>
        <dbReference type="PROSITE" id="PS51004"/>
    </source>
</evidence>
<evidence type="ECO:0000256" key="2">
    <source>
        <dbReference type="ARBA" id="ARBA00009492"/>
    </source>
</evidence>
<keyword evidence="10 15" id="KW-0472">Membrane</keyword>
<dbReference type="GeneTree" id="ENSGT00940000156565"/>
<comment type="caution">
    <text evidence="13">Lacks conserved residue(s) required for the propagation of feature annotation.</text>
</comment>
<dbReference type="AlphaFoldDB" id="A0A3B4GPM1"/>
<dbReference type="InterPro" id="IPR001627">
    <property type="entry name" value="Semap_dom"/>
</dbReference>
<keyword evidence="7" id="KW-0221">Differentiation</keyword>
<evidence type="ECO:0000256" key="9">
    <source>
        <dbReference type="ARBA" id="ARBA00022989"/>
    </source>
</evidence>
<evidence type="ECO:0000256" key="1">
    <source>
        <dbReference type="ARBA" id="ARBA00004251"/>
    </source>
</evidence>
<feature type="compositionally biased region" description="Polar residues" evidence="14">
    <location>
        <begin position="932"/>
        <end position="953"/>
    </location>
</feature>
<dbReference type="GO" id="GO:0001755">
    <property type="term" value="P:neural crest cell migration"/>
    <property type="evidence" value="ECO:0007669"/>
    <property type="project" value="TreeGrafter"/>
</dbReference>
<keyword evidence="12" id="KW-0325">Glycoprotein</keyword>
<sequence length="987" mass="110095">MRSEALLLYFTLLQIAGAGFPEDSEPISISHGNYTKQYPAFVGHKPGRNNTQRHKLDIQLIMIMNRTLYIAARDHIYTVDTDTANSEEIFFSKKMTWKSRQGDVDTCRMKGKHKDECHNFIKVLLQQNEDTLFVCGTNAFNPSCRTYKIDTLEAQGEEISGMARCPYDAKHANVALFADGKLYSATVTDFLAIDAVIYRSLGDSPTLRTVKHDSKWLKEPYFVQAVNYGDFIYFFFREIAMEYNTMGKVVFPRVARVCKNDRGGSPRVLEKQWTSFLKSRLNCSIPGDSHFYFNILQAVTDVIHINGRDVVMATFSTPYNSIPGSAVCAYDMAEVANTFTGRFKEQKSPDSTWTPFPEEKVPKPRPGNCAGTPPMERYKVSNEFPDDTLNFIKMHPLMDEAVPSIANRPWFLKTMVRYRLTRIVVDNEAGPYKNHTVVFLGSEKGIILKFLAKMNNGFLNESLFLEELSVYNPDKCSIDGVEDKRIVGIQIDSKSHALWVAFTSCVVKVPLSRCERHGRCKKSCIASRDPYCGWVPEGACRQVVGNTKSAFEQDVEHGNTDGLGDCQSKQALFTLIFPPSLCTPTSTTNTTTPTTIPLFFVNSISLFSRLSVCVIRESYQKGRDQLVPVTLLAIAVILAFAMGAIFSGIIVYCVCDHRRRDMDLTGRKEKDTHHLHSRRGSMNSVTKLTGLFETQAKEGRPEAILTPLMHNGRLTPNGKMLIKADQHHLDLAALPTPESTPMQPRRKPSRGSREWERNQNLINACTKDMPPMGSPVISTDLPLRASPGHIPSVVPHLQQHQQSYQHEYVEQPHHSDMSMGHGVLDDQGATLEYKTSKSPCHNLNMADPDVVLPPRVPQREASLTIPPAVPQMGKRLEVHSSVYGLRKGSASGACGSSALKKHNTNSSNSSHLARHHSFNRVETPPPAPQRVDSIQMTAQGISLSRQPGMSSYGSLPRTGVKYLKPDVPPKPSVVSLSTKVKSSDSGT</sequence>
<feature type="compositionally biased region" description="Low complexity" evidence="14">
    <location>
        <begin position="890"/>
        <end position="910"/>
    </location>
</feature>
<evidence type="ECO:0000256" key="16">
    <source>
        <dbReference type="SAM" id="SignalP"/>
    </source>
</evidence>
<dbReference type="PANTHER" id="PTHR11036">
    <property type="entry name" value="SEMAPHORIN"/>
    <property type="match status" value="1"/>
</dbReference>
<feature type="signal peptide" evidence="16">
    <location>
        <begin position="1"/>
        <end position="18"/>
    </location>
</feature>
<keyword evidence="3" id="KW-0217">Developmental protein</keyword>
<dbReference type="Gene3D" id="3.30.1680.10">
    <property type="entry name" value="ligand-binding face of the semaphorins, domain 2"/>
    <property type="match status" value="1"/>
</dbReference>
<dbReference type="GO" id="GO:0030215">
    <property type="term" value="F:semaphorin receptor binding"/>
    <property type="evidence" value="ECO:0007669"/>
    <property type="project" value="InterPro"/>
</dbReference>
<feature type="region of interest" description="Disordered" evidence="14">
    <location>
        <begin position="890"/>
        <end position="987"/>
    </location>
</feature>
<feature type="region of interest" description="Disordered" evidence="14">
    <location>
        <begin position="734"/>
        <end position="756"/>
    </location>
</feature>
<keyword evidence="5 15" id="KW-0812">Transmembrane</keyword>
<organism evidence="18">
    <name type="scientific">Pundamilia nyererei</name>
    <dbReference type="NCBI Taxonomy" id="303518"/>
    <lineage>
        <taxon>Eukaryota</taxon>
        <taxon>Metazoa</taxon>
        <taxon>Chordata</taxon>
        <taxon>Craniata</taxon>
        <taxon>Vertebrata</taxon>
        <taxon>Euteleostomi</taxon>
        <taxon>Actinopterygii</taxon>
        <taxon>Neopterygii</taxon>
        <taxon>Teleostei</taxon>
        <taxon>Neoteleostei</taxon>
        <taxon>Acanthomorphata</taxon>
        <taxon>Ovalentaria</taxon>
        <taxon>Cichlomorphae</taxon>
        <taxon>Cichliformes</taxon>
        <taxon>Cichlidae</taxon>
        <taxon>African cichlids</taxon>
        <taxon>Pseudocrenilabrinae</taxon>
        <taxon>Haplochromini</taxon>
        <taxon>Pundamilia</taxon>
    </lineage>
</organism>
<dbReference type="PROSITE" id="PS51004">
    <property type="entry name" value="SEMA"/>
    <property type="match status" value="1"/>
</dbReference>
<dbReference type="InterPro" id="IPR027231">
    <property type="entry name" value="Semaphorin"/>
</dbReference>
<keyword evidence="8" id="KW-0524">Neurogenesis</keyword>
<accession>A0A3B4GPM1</accession>
<dbReference type="SUPFAM" id="SSF101912">
    <property type="entry name" value="Sema domain"/>
    <property type="match status" value="1"/>
</dbReference>
<comment type="subcellular location">
    <subcellularLocation>
        <location evidence="1">Cell membrane</location>
        <topology evidence="1">Single-pass type I membrane protein</topology>
    </subcellularLocation>
</comment>
<feature type="compositionally biased region" description="Low complexity" evidence="14">
    <location>
        <begin position="972"/>
        <end position="987"/>
    </location>
</feature>
<dbReference type="GO" id="GO:0007411">
    <property type="term" value="P:axon guidance"/>
    <property type="evidence" value="ECO:0007669"/>
    <property type="project" value="TreeGrafter"/>
</dbReference>
<dbReference type="GO" id="GO:0045499">
    <property type="term" value="F:chemorepellent activity"/>
    <property type="evidence" value="ECO:0007669"/>
    <property type="project" value="TreeGrafter"/>
</dbReference>
<evidence type="ECO:0000256" key="10">
    <source>
        <dbReference type="ARBA" id="ARBA00023136"/>
    </source>
</evidence>
<proteinExistence type="inferred from homology"/>
<name>A0A3B4GPM1_9CICH</name>
<dbReference type="Pfam" id="PF01403">
    <property type="entry name" value="Sema"/>
    <property type="match status" value="1"/>
</dbReference>
<evidence type="ECO:0000256" key="15">
    <source>
        <dbReference type="SAM" id="Phobius"/>
    </source>
</evidence>
<evidence type="ECO:0000256" key="3">
    <source>
        <dbReference type="ARBA" id="ARBA00022473"/>
    </source>
</evidence>
<evidence type="ECO:0000313" key="18">
    <source>
        <dbReference type="Ensembl" id="ENSPNYP00000023281.1"/>
    </source>
</evidence>
<dbReference type="STRING" id="303518.ENSPNYP00000023281"/>
<evidence type="ECO:0000256" key="12">
    <source>
        <dbReference type="ARBA" id="ARBA00023180"/>
    </source>
</evidence>
<keyword evidence="4" id="KW-1003">Cell membrane</keyword>
<feature type="region of interest" description="Disordered" evidence="14">
    <location>
        <begin position="346"/>
        <end position="373"/>
    </location>
</feature>
<dbReference type="SUPFAM" id="SSF103575">
    <property type="entry name" value="Plexin repeat"/>
    <property type="match status" value="1"/>
</dbReference>
<feature type="domain" description="Sema" evidence="17">
    <location>
        <begin position="24"/>
        <end position="511"/>
    </location>
</feature>
<dbReference type="GO" id="GO:0005886">
    <property type="term" value="C:plasma membrane"/>
    <property type="evidence" value="ECO:0007669"/>
    <property type="project" value="UniProtKB-SubCell"/>
</dbReference>
<dbReference type="GO" id="GO:0071526">
    <property type="term" value="P:semaphorin-plexin signaling pathway"/>
    <property type="evidence" value="ECO:0007669"/>
    <property type="project" value="TreeGrafter"/>
</dbReference>
<evidence type="ECO:0000256" key="14">
    <source>
        <dbReference type="SAM" id="MobiDB-lite"/>
    </source>
</evidence>
<evidence type="ECO:0000256" key="13">
    <source>
        <dbReference type="PROSITE-ProRule" id="PRU00352"/>
    </source>
</evidence>
<keyword evidence="11" id="KW-1015">Disulfide bond</keyword>
<protein>
    <submittedName>
        <fullName evidence="18">Semaphorin 6A</fullName>
    </submittedName>
</protein>
<evidence type="ECO:0000256" key="5">
    <source>
        <dbReference type="ARBA" id="ARBA00022692"/>
    </source>
</evidence>
<dbReference type="InterPro" id="IPR002165">
    <property type="entry name" value="Plexin_repeat"/>
</dbReference>
<evidence type="ECO:0000256" key="11">
    <source>
        <dbReference type="ARBA" id="ARBA00023157"/>
    </source>
</evidence>
<dbReference type="GO" id="GO:2001224">
    <property type="term" value="P:positive regulation of neuron migration"/>
    <property type="evidence" value="ECO:0007669"/>
    <property type="project" value="TreeGrafter"/>
</dbReference>
<dbReference type="InterPro" id="IPR036352">
    <property type="entry name" value="Semap_dom_sf"/>
</dbReference>
<feature type="transmembrane region" description="Helical" evidence="15">
    <location>
        <begin position="627"/>
        <end position="652"/>
    </location>
</feature>
<dbReference type="InterPro" id="IPR015943">
    <property type="entry name" value="WD40/YVTN_repeat-like_dom_sf"/>
</dbReference>
<evidence type="ECO:0000256" key="4">
    <source>
        <dbReference type="ARBA" id="ARBA00022475"/>
    </source>
</evidence>
<feature type="chain" id="PRO_5017191393" evidence="16">
    <location>
        <begin position="19"/>
        <end position="987"/>
    </location>
</feature>
<keyword evidence="9 15" id="KW-1133">Transmembrane helix</keyword>
<dbReference type="Gene3D" id="2.130.10.10">
    <property type="entry name" value="YVTN repeat-like/Quinoprotein amine dehydrogenase"/>
    <property type="match status" value="1"/>
</dbReference>
<dbReference type="PANTHER" id="PTHR11036:SF12">
    <property type="entry name" value="SEMAPHORIN-6A"/>
    <property type="match status" value="1"/>
</dbReference>
<dbReference type="SMART" id="SM00630">
    <property type="entry name" value="Sema"/>
    <property type="match status" value="1"/>
</dbReference>
<keyword evidence="6 16" id="KW-0732">Signal</keyword>
<evidence type="ECO:0000256" key="7">
    <source>
        <dbReference type="ARBA" id="ARBA00022782"/>
    </source>
</evidence>
<evidence type="ECO:0000256" key="6">
    <source>
        <dbReference type="ARBA" id="ARBA00022729"/>
    </source>
</evidence>
<evidence type="ECO:0000256" key="8">
    <source>
        <dbReference type="ARBA" id="ARBA00022902"/>
    </source>
</evidence>
<dbReference type="Pfam" id="PF01437">
    <property type="entry name" value="PSI"/>
    <property type="match status" value="1"/>
</dbReference>
<comment type="similarity">
    <text evidence="2">Belongs to the semaphorin family.</text>
</comment>